<dbReference type="OrthoDB" id="46862at2"/>
<evidence type="ECO:0000313" key="2">
    <source>
        <dbReference type="EMBL" id="ODN30276.1"/>
    </source>
</evidence>
<accession>A0A1E3G1Y9</accession>
<dbReference type="STRING" id="1008305.A4H02_06190"/>
<proteinExistence type="predicted"/>
<dbReference type="RefSeq" id="WP_069293301.1">
    <property type="nucleotide sequence ID" value="NZ_CP140110.1"/>
</dbReference>
<evidence type="ECO:0000256" key="1">
    <source>
        <dbReference type="SAM" id="MobiDB-lite"/>
    </source>
</evidence>
<protein>
    <submittedName>
        <fullName evidence="2">Uncharacterized protein</fullName>
    </submittedName>
</protein>
<keyword evidence="3" id="KW-1185">Reference proteome</keyword>
<comment type="caution">
    <text evidence="2">The sequence shown here is derived from an EMBL/GenBank/DDBJ whole genome shotgun (WGS) entry which is preliminary data.</text>
</comment>
<reference evidence="3" key="1">
    <citation type="submission" date="2016-04" db="EMBL/GenBank/DDBJ databases">
        <title>The genome sequence project of a novel Fervidobacterium isolate from a hot spring in Thailand.</title>
        <authorList>
            <person name="Gonzalez J.M."/>
            <person name="Cuecas A."/>
            <person name="Kanoksilapatham W."/>
        </authorList>
    </citation>
    <scope>NUCLEOTIDE SEQUENCE [LARGE SCALE GENOMIC DNA]</scope>
    <source>
        <strain evidence="3">FC2004</strain>
    </source>
</reference>
<dbReference type="AlphaFoldDB" id="A0A1E3G1Y9"/>
<sequence length="171" mass="18786">MISNPVLGYKLDPGEPGIASGAPASQSILRVLNQEIANYLDFKKEAAEQGGFIISGGIYLDLRKRGSFIAAVAGKTKVWIYVPGSRDKGNTGDTGEPVNGTDQGASDQDLRRSKIQQKIDELYRKLAYEKDPLEREKLSEQIIMLTMAMNALMFGMKMPEFLIGMLLNTVV</sequence>
<feature type="region of interest" description="Disordered" evidence="1">
    <location>
        <begin position="89"/>
        <end position="110"/>
    </location>
</feature>
<dbReference type="Proteomes" id="UP000094570">
    <property type="component" value="Unassembled WGS sequence"/>
</dbReference>
<name>A0A1E3G1Y9_9BACT</name>
<gene>
    <name evidence="2" type="ORF">A4H02_06190</name>
</gene>
<dbReference type="EMBL" id="LWAF01000008">
    <property type="protein sequence ID" value="ODN30276.1"/>
    <property type="molecule type" value="Genomic_DNA"/>
</dbReference>
<organism evidence="2 3">
    <name type="scientific">Fervidobacterium thailandense</name>
    <dbReference type="NCBI Taxonomy" id="1008305"/>
    <lineage>
        <taxon>Bacteria</taxon>
        <taxon>Thermotogati</taxon>
        <taxon>Thermotogota</taxon>
        <taxon>Thermotogae</taxon>
        <taxon>Thermotogales</taxon>
        <taxon>Fervidobacteriaceae</taxon>
        <taxon>Fervidobacterium</taxon>
    </lineage>
</organism>
<evidence type="ECO:0000313" key="3">
    <source>
        <dbReference type="Proteomes" id="UP000094570"/>
    </source>
</evidence>